<accession>A0A1G5DHB4</accession>
<name>A0A1G5DHB4_9FIRM</name>
<dbReference type="EMBL" id="FMUR01000008">
    <property type="protein sequence ID" value="SCY13954.1"/>
    <property type="molecule type" value="Genomic_DNA"/>
</dbReference>
<dbReference type="AlphaFoldDB" id="A0A1G5DHB4"/>
<gene>
    <name evidence="1" type="ORF">SAMN02910451_01528</name>
</gene>
<sequence length="205" mass="23549">MNNKLKKNMLVSLSALLVIFITLAFCYGHYSRAKKEQAIAEQKVIEAQVKEKAINNAKACGYSIEFTEDETFCMEKDDVKYSFCISASGVCFDYCEFIKIEKDINVKEGEVMLKIKNLEDGKIKVRYDDTRVIIADDGTEEPMFSGSYFISNTDFDKESLVIQPQIIDDKQKSIDAYDKIMRFITVEELKEQYNKALAICKQLNE</sequence>
<proteinExistence type="predicted"/>
<evidence type="ECO:0000313" key="2">
    <source>
        <dbReference type="Proteomes" id="UP000183047"/>
    </source>
</evidence>
<protein>
    <submittedName>
        <fullName evidence="1">Uncharacterized protein</fullName>
    </submittedName>
</protein>
<reference evidence="2" key="1">
    <citation type="submission" date="2016-10" db="EMBL/GenBank/DDBJ databases">
        <authorList>
            <person name="Varghese N."/>
            <person name="Submissions S."/>
        </authorList>
    </citation>
    <scope>NUCLEOTIDE SEQUENCE [LARGE SCALE GENOMIC DNA]</scope>
    <source>
        <strain evidence="2">XBD2006</strain>
    </source>
</reference>
<dbReference type="Proteomes" id="UP000183047">
    <property type="component" value="Unassembled WGS sequence"/>
</dbReference>
<dbReference type="OrthoDB" id="2006294at2"/>
<evidence type="ECO:0000313" key="1">
    <source>
        <dbReference type="EMBL" id="SCY13954.1"/>
    </source>
</evidence>
<keyword evidence="2" id="KW-1185">Reference proteome</keyword>
<organism evidence="1 2">
    <name type="scientific">Butyrivibrio hungatei</name>
    <dbReference type="NCBI Taxonomy" id="185008"/>
    <lineage>
        <taxon>Bacteria</taxon>
        <taxon>Bacillati</taxon>
        <taxon>Bacillota</taxon>
        <taxon>Clostridia</taxon>
        <taxon>Lachnospirales</taxon>
        <taxon>Lachnospiraceae</taxon>
        <taxon>Butyrivibrio</taxon>
    </lineage>
</organism>
<dbReference type="RefSeq" id="WP_074462163.1">
    <property type="nucleotide sequence ID" value="NZ_FMUR01000008.1"/>
</dbReference>